<dbReference type="VEuPathDB" id="FungiDB:RhiirFUN_002894"/>
<dbReference type="Proteomes" id="UP000233469">
    <property type="component" value="Unassembled WGS sequence"/>
</dbReference>
<dbReference type="Pfam" id="PF23865">
    <property type="entry name" value="DUF7223"/>
    <property type="match status" value="1"/>
</dbReference>
<dbReference type="Pfam" id="PF22974">
    <property type="entry name" value="DUF7029"/>
    <property type="match status" value="1"/>
</dbReference>
<dbReference type="OrthoDB" id="160645at2759"/>
<feature type="signal peptide" evidence="1">
    <location>
        <begin position="1"/>
        <end position="20"/>
    </location>
</feature>
<gene>
    <name evidence="4" type="ORF">RhiirC2_724335</name>
</gene>
<reference evidence="4 5" key="2">
    <citation type="submission" date="2017-10" db="EMBL/GenBank/DDBJ databases">
        <title>Extensive intraspecific genome diversity in a model arbuscular mycorrhizal fungus.</title>
        <authorList>
            <person name="Chen E.C.H."/>
            <person name="Morin E."/>
            <person name="Baudet D."/>
            <person name="Noel J."/>
            <person name="Ndikumana S."/>
            <person name="Charron P."/>
            <person name="St-Onge C."/>
            <person name="Giorgi J."/>
            <person name="Grigoriev I.V."/>
            <person name="Roux C."/>
            <person name="Martin F.M."/>
            <person name="Corradi N."/>
        </authorList>
    </citation>
    <scope>NUCLEOTIDE SEQUENCE [LARGE SCALE GENOMIC DNA]</scope>
    <source>
        <strain evidence="4 5">C2</strain>
    </source>
</reference>
<dbReference type="EMBL" id="LLXL01000013">
    <property type="protein sequence ID" value="PKK80469.1"/>
    <property type="molecule type" value="Genomic_DNA"/>
</dbReference>
<evidence type="ECO:0000256" key="1">
    <source>
        <dbReference type="SAM" id="SignalP"/>
    </source>
</evidence>
<dbReference type="VEuPathDB" id="FungiDB:FUN_002831"/>
<evidence type="ECO:0000259" key="2">
    <source>
        <dbReference type="Pfam" id="PF22974"/>
    </source>
</evidence>
<feature type="domain" description="DUF7029" evidence="2">
    <location>
        <begin position="68"/>
        <end position="155"/>
    </location>
</feature>
<protein>
    <recommendedName>
        <fullName evidence="6">Apple protein</fullName>
    </recommendedName>
</protein>
<evidence type="ECO:0000313" key="4">
    <source>
        <dbReference type="EMBL" id="PKK80469.1"/>
    </source>
</evidence>
<name>A0A2N1P2X9_9GLOM</name>
<dbReference type="VEuPathDB" id="FungiDB:RhiirA1_538063"/>
<organism evidence="4 5">
    <name type="scientific">Rhizophagus irregularis</name>
    <dbReference type="NCBI Taxonomy" id="588596"/>
    <lineage>
        <taxon>Eukaryota</taxon>
        <taxon>Fungi</taxon>
        <taxon>Fungi incertae sedis</taxon>
        <taxon>Mucoromycota</taxon>
        <taxon>Glomeromycotina</taxon>
        <taxon>Glomeromycetes</taxon>
        <taxon>Glomerales</taxon>
        <taxon>Glomeraceae</taxon>
        <taxon>Rhizophagus</taxon>
    </lineage>
</organism>
<reference evidence="4 5" key="1">
    <citation type="submission" date="2016-04" db="EMBL/GenBank/DDBJ databases">
        <title>Genome analyses suggest a sexual origin of heterokaryosis in a supposedly ancient asexual fungus.</title>
        <authorList>
            <person name="Ropars J."/>
            <person name="Sedzielewska K."/>
            <person name="Noel J."/>
            <person name="Charron P."/>
            <person name="Farinelli L."/>
            <person name="Marton T."/>
            <person name="Kruger M."/>
            <person name="Pelin A."/>
            <person name="Brachmann A."/>
            <person name="Corradi N."/>
        </authorList>
    </citation>
    <scope>NUCLEOTIDE SEQUENCE [LARGE SCALE GENOMIC DNA]</scope>
    <source>
        <strain evidence="4 5">C2</strain>
    </source>
</reference>
<dbReference type="InterPro" id="IPR055647">
    <property type="entry name" value="DUF7223"/>
</dbReference>
<proteinExistence type="predicted"/>
<evidence type="ECO:0008006" key="6">
    <source>
        <dbReference type="Google" id="ProtNLM"/>
    </source>
</evidence>
<sequence length="451" mass="48670">MVNFILNSFLLFLLVGIVSSADSSTFGSVAENNGFIPSTDLRGSFSQQNANTQGFHKADVYFKTKIPSLNPDQSGVSSINCNDGKITLGLKEQNDIDQINNWPDKVILLISDKWECFGKTETQFFIVSDKVIDAPNKSVSFTSEESKISDQADEFLINVSWVDGGSKKRNVNRRRSRKRAQNLDISKKLNLNVLFDEKTGKSSKPNIPLIKLGQNNTEETLLCANCFVNGEATINMIIGGKFFPFKLTDATISVKGNIRMNLDFSINGKVGASLSPPDIQLLSIPLSPLGISNLFNIGPSIDLGASASITADITGTLRTGGEINIPNFSANFTLIDEPKFVQSGFDPQTKSHDPTVGVTISTGISGSLKPQLSFGLDVLNGLFQIQTGFQVKTTLGTSVSIGSESGCDGNDQPHLESTLVGDLGFFVAKKDFPIVNLPSVTLLDKCVPKVV</sequence>
<evidence type="ECO:0000313" key="5">
    <source>
        <dbReference type="Proteomes" id="UP000233469"/>
    </source>
</evidence>
<comment type="caution">
    <text evidence="4">The sequence shown here is derived from an EMBL/GenBank/DDBJ whole genome shotgun (WGS) entry which is preliminary data.</text>
</comment>
<accession>A0A2N1P2X9</accession>
<dbReference type="AlphaFoldDB" id="A0A2N1P2X9"/>
<feature type="domain" description="DUF7223" evidence="3">
    <location>
        <begin position="216"/>
        <end position="377"/>
    </location>
</feature>
<keyword evidence="1" id="KW-0732">Signal</keyword>
<feature type="chain" id="PRO_5014664673" description="Apple protein" evidence="1">
    <location>
        <begin position="21"/>
        <end position="451"/>
    </location>
</feature>
<evidence type="ECO:0000259" key="3">
    <source>
        <dbReference type="Pfam" id="PF23865"/>
    </source>
</evidence>
<dbReference type="InterPro" id="IPR054293">
    <property type="entry name" value="DUF7029"/>
</dbReference>